<comment type="caution">
    <text evidence="14">The sequence shown here is derived from an EMBL/GenBank/DDBJ whole genome shotgun (WGS) entry which is preliminary data.</text>
</comment>
<comment type="function">
    <text evidence="1 10">Controls the rotational direction of flagella during chemotaxis.</text>
</comment>
<dbReference type="Proteomes" id="UP000236268">
    <property type="component" value="Unassembled WGS sequence"/>
</dbReference>
<dbReference type="InterPro" id="IPR005503">
    <property type="entry name" value="FliL"/>
</dbReference>
<keyword evidence="14" id="KW-0969">Cilium</keyword>
<keyword evidence="7 10" id="KW-0283">Flagellar rotation</keyword>
<dbReference type="EMBL" id="JBJLSN010000003">
    <property type="protein sequence ID" value="MFL7900229.1"/>
    <property type="molecule type" value="Genomic_DNA"/>
</dbReference>
<feature type="region of interest" description="Disordered" evidence="11">
    <location>
        <begin position="1"/>
        <end position="28"/>
    </location>
</feature>
<dbReference type="Proteomes" id="UP000325333">
    <property type="component" value="Unassembled WGS sequence"/>
</dbReference>
<dbReference type="Proteomes" id="UP001628281">
    <property type="component" value="Unassembled WGS sequence"/>
</dbReference>
<evidence type="ECO:0000256" key="11">
    <source>
        <dbReference type="SAM" id="MobiDB-lite"/>
    </source>
</evidence>
<evidence type="ECO:0000256" key="9">
    <source>
        <dbReference type="ARBA" id="ARBA00023136"/>
    </source>
</evidence>
<evidence type="ECO:0000313" key="13">
    <source>
        <dbReference type="EMBL" id="MFL7900229.1"/>
    </source>
</evidence>
<dbReference type="GO" id="GO:0009425">
    <property type="term" value="C:bacterial-type flagellum basal body"/>
    <property type="evidence" value="ECO:0007669"/>
    <property type="project" value="InterPro"/>
</dbReference>
<keyword evidence="6 10" id="KW-0812">Transmembrane</keyword>
<evidence type="ECO:0000256" key="3">
    <source>
        <dbReference type="ARBA" id="ARBA00008281"/>
    </source>
</evidence>
<protein>
    <recommendedName>
        <fullName evidence="10">Flagellar protein FliL</fullName>
    </recommendedName>
</protein>
<reference evidence="13 17" key="3">
    <citation type="submission" date="2024-11" db="EMBL/GenBank/DDBJ databases">
        <title>Draft genome sequences of two bacteria associated to sugarcane roots in Colombia.</title>
        <authorList>
            <person name="Pardo-Diaz S."/>
            <person name="Masmela-Mendoza J."/>
            <person name="Delgadillo-Duran P."/>
            <person name="Bautista E.J."/>
            <person name="Rojas-Tapias D.F."/>
        </authorList>
    </citation>
    <scope>NUCLEOTIDE SEQUENCE [LARGE SCALE GENOMIC DNA]</scope>
    <source>
        <strain evidence="13 17">Ap18</strain>
    </source>
</reference>
<dbReference type="Pfam" id="PF03748">
    <property type="entry name" value="FliL"/>
    <property type="match status" value="1"/>
</dbReference>
<gene>
    <name evidence="13" type="ORF">ACJ41P_03785</name>
    <name evidence="14" type="ORF">C1S70_00915</name>
    <name evidence="12" type="ORF">FH063_001018</name>
</gene>
<keyword evidence="5 10" id="KW-0145">Chemotaxis</keyword>
<evidence type="ECO:0000256" key="2">
    <source>
        <dbReference type="ARBA" id="ARBA00004162"/>
    </source>
</evidence>
<keyword evidence="17" id="KW-1185">Reference proteome</keyword>
<evidence type="ECO:0000313" key="16">
    <source>
        <dbReference type="Proteomes" id="UP000325333"/>
    </source>
</evidence>
<evidence type="ECO:0000256" key="1">
    <source>
        <dbReference type="ARBA" id="ARBA00002254"/>
    </source>
</evidence>
<dbReference type="AlphaFoldDB" id="A0A2K1G7C1"/>
<reference evidence="12 16" key="2">
    <citation type="submission" date="2019-07" db="EMBL/GenBank/DDBJ databases">
        <title>Genome sequencing of the stress-tolerant strain Azospirillum brasilense Az19.</title>
        <authorList>
            <person name="Maroniche G.A."/>
            <person name="Garcia J.E."/>
            <person name="Pagnussat L."/>
            <person name="Amenta M."/>
            <person name="Creus C.M."/>
        </authorList>
    </citation>
    <scope>NUCLEOTIDE SEQUENCE [LARGE SCALE GENOMIC DNA]</scope>
    <source>
        <strain evidence="12 16">Az19</strain>
    </source>
</reference>
<dbReference type="GO" id="GO:0005886">
    <property type="term" value="C:plasma membrane"/>
    <property type="evidence" value="ECO:0007669"/>
    <property type="project" value="UniProtKB-SubCell"/>
</dbReference>
<keyword evidence="9 10" id="KW-0472">Membrane</keyword>
<dbReference type="GO" id="GO:0071973">
    <property type="term" value="P:bacterial-type flagellum-dependent cell motility"/>
    <property type="evidence" value="ECO:0007669"/>
    <property type="project" value="InterPro"/>
</dbReference>
<evidence type="ECO:0000256" key="4">
    <source>
        <dbReference type="ARBA" id="ARBA00022475"/>
    </source>
</evidence>
<evidence type="ECO:0000256" key="5">
    <source>
        <dbReference type="ARBA" id="ARBA00022500"/>
    </source>
</evidence>
<feature type="compositionally biased region" description="Polar residues" evidence="11">
    <location>
        <begin position="1"/>
        <end position="26"/>
    </location>
</feature>
<organism evidence="14 15">
    <name type="scientific">Azospirillum argentinense</name>
    <dbReference type="NCBI Taxonomy" id="2970906"/>
    <lineage>
        <taxon>Bacteria</taxon>
        <taxon>Pseudomonadati</taxon>
        <taxon>Pseudomonadota</taxon>
        <taxon>Alphaproteobacteria</taxon>
        <taxon>Rhodospirillales</taxon>
        <taxon>Azospirillaceae</taxon>
        <taxon>Azospirillum</taxon>
    </lineage>
</organism>
<keyword evidence="10" id="KW-0997">Cell inner membrane</keyword>
<reference evidence="14 15" key="1">
    <citation type="submission" date="2018-01" db="EMBL/GenBank/DDBJ databases">
        <title>Whole genome sequence of Azospirillum brasilense REC3 isolated from strawberry roots.</title>
        <authorList>
            <person name="Fontana C.A."/>
            <person name="Salazar S.M."/>
            <person name="Bassi D."/>
            <person name="Puglisi E."/>
            <person name="Lovaisa N.C."/>
            <person name="Toffoli L.M."/>
            <person name="Pedraza R."/>
            <person name="Cocconcelli P.S."/>
        </authorList>
    </citation>
    <scope>NUCLEOTIDE SEQUENCE [LARGE SCALE GENOMIC DNA]</scope>
    <source>
        <strain evidence="14 15">REC3</strain>
    </source>
</reference>
<evidence type="ECO:0000256" key="7">
    <source>
        <dbReference type="ARBA" id="ARBA00022779"/>
    </source>
</evidence>
<name>A0A2K1G7C1_9PROT</name>
<evidence type="ECO:0000313" key="12">
    <source>
        <dbReference type="EMBL" id="KAA1058818.1"/>
    </source>
</evidence>
<dbReference type="GO" id="GO:0006935">
    <property type="term" value="P:chemotaxis"/>
    <property type="evidence" value="ECO:0007669"/>
    <property type="project" value="UniProtKB-KW"/>
</dbReference>
<keyword evidence="4" id="KW-1003">Cell membrane</keyword>
<dbReference type="InterPro" id="IPR006311">
    <property type="entry name" value="TAT_signal"/>
</dbReference>
<dbReference type="PROSITE" id="PS51318">
    <property type="entry name" value="TAT"/>
    <property type="match status" value="1"/>
</dbReference>
<keyword evidence="14" id="KW-0966">Cell projection</keyword>
<dbReference type="EMBL" id="POWG01000001">
    <property type="protein sequence ID" value="PNR00705.1"/>
    <property type="molecule type" value="Genomic_DNA"/>
</dbReference>
<evidence type="ECO:0000313" key="15">
    <source>
        <dbReference type="Proteomes" id="UP000236268"/>
    </source>
</evidence>
<proteinExistence type="inferred from homology"/>
<evidence type="ECO:0000313" key="14">
    <source>
        <dbReference type="EMBL" id="PNR00705.1"/>
    </source>
</evidence>
<keyword evidence="14" id="KW-0282">Flagellum</keyword>
<keyword evidence="8 10" id="KW-1133">Transmembrane helix</keyword>
<feature type="transmembrane region" description="Helical" evidence="10">
    <location>
        <begin position="36"/>
        <end position="58"/>
    </location>
</feature>
<dbReference type="OrthoDB" id="7307975at2"/>
<dbReference type="EMBL" id="VEWN01000001">
    <property type="protein sequence ID" value="KAA1058818.1"/>
    <property type="molecule type" value="Genomic_DNA"/>
</dbReference>
<sequence>MSRTIRQNAPNIAAGSSTMGPSTAAPSTLDRLSRRVVVGLLCTMAGLAAAGTGGAFLLKPGTAQAGRVVGDTLRTAANYARLPAMIFTLSDGDRLRELRVRVVLDMEPTAPAKTVESYGPRIASAMTNVMLETDPGELRGRNGAFYIKDAVMRTAAKELGAMKIRQVLVQELVMR</sequence>
<evidence type="ECO:0000256" key="10">
    <source>
        <dbReference type="RuleBase" id="RU364125"/>
    </source>
</evidence>
<accession>A0A2K1G7C1</accession>
<comment type="similarity">
    <text evidence="3 10">Belongs to the FliL family.</text>
</comment>
<evidence type="ECO:0000256" key="6">
    <source>
        <dbReference type="ARBA" id="ARBA00022692"/>
    </source>
</evidence>
<evidence type="ECO:0000313" key="17">
    <source>
        <dbReference type="Proteomes" id="UP001628281"/>
    </source>
</evidence>
<evidence type="ECO:0000256" key="8">
    <source>
        <dbReference type="ARBA" id="ARBA00022989"/>
    </source>
</evidence>
<dbReference type="RefSeq" id="WP_081862892.1">
    <property type="nucleotide sequence ID" value="NZ_CP007793.1"/>
</dbReference>
<comment type="subcellular location">
    <subcellularLocation>
        <location evidence="10">Cell inner membrane</location>
    </subcellularLocation>
    <subcellularLocation>
        <location evidence="2">Cell membrane</location>
        <topology evidence="2">Single-pass membrane protein</topology>
    </subcellularLocation>
</comment>